<name>A0A232EVB9_9HYME</name>
<organism evidence="3 4">
    <name type="scientific">Trichomalopsis sarcophagae</name>
    <dbReference type="NCBI Taxonomy" id="543379"/>
    <lineage>
        <taxon>Eukaryota</taxon>
        <taxon>Metazoa</taxon>
        <taxon>Ecdysozoa</taxon>
        <taxon>Arthropoda</taxon>
        <taxon>Hexapoda</taxon>
        <taxon>Insecta</taxon>
        <taxon>Pterygota</taxon>
        <taxon>Neoptera</taxon>
        <taxon>Endopterygota</taxon>
        <taxon>Hymenoptera</taxon>
        <taxon>Apocrita</taxon>
        <taxon>Proctotrupomorpha</taxon>
        <taxon>Chalcidoidea</taxon>
        <taxon>Pteromalidae</taxon>
        <taxon>Pteromalinae</taxon>
        <taxon>Trichomalopsis</taxon>
    </lineage>
</organism>
<dbReference type="GO" id="GO:0050660">
    <property type="term" value="F:flavin adenine dinucleotide binding"/>
    <property type="evidence" value="ECO:0007669"/>
    <property type="project" value="InterPro"/>
</dbReference>
<evidence type="ECO:0000313" key="4">
    <source>
        <dbReference type="Proteomes" id="UP000215335"/>
    </source>
</evidence>
<protein>
    <recommendedName>
        <fullName evidence="2">Glucose-methanol-choline oxidoreductase N-terminal domain-containing protein</fullName>
    </recommendedName>
</protein>
<dbReference type="STRING" id="543379.A0A232EVB9"/>
<sequence length="162" mass="18305">MCVTCRSEFPDSTLQNDDEFDFIVVGAGSAGAAVAARLTEIKDAKVLLIEAGGNENLILNIPILAPYIQLDKPINWEYYTEKSENYCRGSVTQRYKLNKGKVMGGTSSINFMIDIRGNRNDYETWYNMTGDENWSYEDMLQTFKKMETFDAPLVDVVIITLS</sequence>
<dbReference type="Gene3D" id="3.50.50.60">
    <property type="entry name" value="FAD/NAD(P)-binding domain"/>
    <property type="match status" value="1"/>
</dbReference>
<evidence type="ECO:0000259" key="2">
    <source>
        <dbReference type="Pfam" id="PF00732"/>
    </source>
</evidence>
<dbReference type="OrthoDB" id="269227at2759"/>
<keyword evidence="4" id="KW-1185">Reference proteome</keyword>
<dbReference type="InterPro" id="IPR036188">
    <property type="entry name" value="FAD/NAD-bd_sf"/>
</dbReference>
<gene>
    <name evidence="3" type="ORF">TSAR_016459</name>
</gene>
<proteinExistence type="inferred from homology"/>
<dbReference type="PANTHER" id="PTHR11552">
    <property type="entry name" value="GLUCOSE-METHANOL-CHOLINE GMC OXIDOREDUCTASE"/>
    <property type="match status" value="1"/>
</dbReference>
<dbReference type="Pfam" id="PF00732">
    <property type="entry name" value="GMC_oxred_N"/>
    <property type="match status" value="1"/>
</dbReference>
<dbReference type="Proteomes" id="UP000215335">
    <property type="component" value="Unassembled WGS sequence"/>
</dbReference>
<comment type="caution">
    <text evidence="3">The sequence shown here is derived from an EMBL/GenBank/DDBJ whole genome shotgun (WGS) entry which is preliminary data.</text>
</comment>
<comment type="similarity">
    <text evidence="1">Belongs to the GMC oxidoreductase family.</text>
</comment>
<dbReference type="InterPro" id="IPR000172">
    <property type="entry name" value="GMC_OxRdtase_N"/>
</dbReference>
<feature type="domain" description="Glucose-methanol-choline oxidoreductase N-terminal" evidence="2">
    <location>
        <begin position="20"/>
        <end position="147"/>
    </location>
</feature>
<evidence type="ECO:0000256" key="1">
    <source>
        <dbReference type="ARBA" id="ARBA00010790"/>
    </source>
</evidence>
<reference evidence="3 4" key="1">
    <citation type="journal article" date="2017" name="Curr. Biol.">
        <title>The Evolution of Venom by Co-option of Single-Copy Genes.</title>
        <authorList>
            <person name="Martinson E.O."/>
            <person name="Mrinalini"/>
            <person name="Kelkar Y.D."/>
            <person name="Chang C.H."/>
            <person name="Werren J.H."/>
        </authorList>
    </citation>
    <scope>NUCLEOTIDE SEQUENCE [LARGE SCALE GENOMIC DNA]</scope>
    <source>
        <strain evidence="3 4">Alberta</strain>
        <tissue evidence="3">Whole body</tissue>
    </source>
</reference>
<dbReference type="EMBL" id="NNAY01002016">
    <property type="protein sequence ID" value="OXU22301.1"/>
    <property type="molecule type" value="Genomic_DNA"/>
</dbReference>
<evidence type="ECO:0000313" key="3">
    <source>
        <dbReference type="EMBL" id="OXU22301.1"/>
    </source>
</evidence>
<dbReference type="AlphaFoldDB" id="A0A232EVB9"/>
<dbReference type="GO" id="GO:0016614">
    <property type="term" value="F:oxidoreductase activity, acting on CH-OH group of donors"/>
    <property type="evidence" value="ECO:0007669"/>
    <property type="project" value="InterPro"/>
</dbReference>
<dbReference type="PANTHER" id="PTHR11552:SF158">
    <property type="entry name" value="GH23626P-RELATED"/>
    <property type="match status" value="1"/>
</dbReference>
<dbReference type="InterPro" id="IPR012132">
    <property type="entry name" value="GMC_OxRdtase"/>
</dbReference>
<accession>A0A232EVB9</accession>
<dbReference type="SUPFAM" id="SSF51905">
    <property type="entry name" value="FAD/NAD(P)-binding domain"/>
    <property type="match status" value="1"/>
</dbReference>